<feature type="domain" description="Glutamine amidotransferase" evidence="2">
    <location>
        <begin position="7"/>
        <end position="190"/>
    </location>
</feature>
<dbReference type="Pfam" id="PF00117">
    <property type="entry name" value="GATase"/>
    <property type="match status" value="1"/>
</dbReference>
<protein>
    <submittedName>
        <fullName evidence="3">Aminodeoxychorismate/anthranilate synthase component II</fullName>
    </submittedName>
</protein>
<dbReference type="PRINTS" id="PR00096">
    <property type="entry name" value="GATASE"/>
</dbReference>
<dbReference type="CDD" id="cd01743">
    <property type="entry name" value="GATase1_Anthranilate_Synthase"/>
    <property type="match status" value="1"/>
</dbReference>
<dbReference type="PROSITE" id="PS51273">
    <property type="entry name" value="GATASE_TYPE_1"/>
    <property type="match status" value="1"/>
</dbReference>
<dbReference type="PANTHER" id="PTHR43418">
    <property type="entry name" value="MULTIFUNCTIONAL TRYPTOPHAN BIOSYNTHESIS PROTEIN-RELATED"/>
    <property type="match status" value="1"/>
</dbReference>
<evidence type="ECO:0000259" key="2">
    <source>
        <dbReference type="Pfam" id="PF00117"/>
    </source>
</evidence>
<keyword evidence="1" id="KW-0315">Glutamine amidotransferase</keyword>
<dbReference type="PRINTS" id="PR00097">
    <property type="entry name" value="ANTSNTHASEII"/>
</dbReference>
<accession>A0A7K3WJU0</accession>
<sequence length="193" mass="21797">MLSSKTLIVDNYDSFTFNLLHIIEAILNEDVEVKRVDEIDRQDLAAFHTIVFSPGPGLPDESTNLLNIMRESMRLEKRILGVCLGLQAMAVAEGAELKNLETVHHGVSEQIHISHPDSILYQNCSVDPFIGRYHSWVVNEEKLPTCWIITSRDKHGEVMSMEHSTKPFYGIQFHPESVLTPEGRAILKGFIEG</sequence>
<dbReference type="GO" id="GO:0004049">
    <property type="term" value="F:anthranilate synthase activity"/>
    <property type="evidence" value="ECO:0007669"/>
    <property type="project" value="TreeGrafter"/>
</dbReference>
<dbReference type="InterPro" id="IPR029062">
    <property type="entry name" value="Class_I_gatase-like"/>
</dbReference>
<dbReference type="GO" id="GO:0005829">
    <property type="term" value="C:cytosol"/>
    <property type="evidence" value="ECO:0007669"/>
    <property type="project" value="TreeGrafter"/>
</dbReference>
<comment type="caution">
    <text evidence="3">The sequence shown here is derived from an EMBL/GenBank/DDBJ whole genome shotgun (WGS) entry which is preliminary data.</text>
</comment>
<dbReference type="EMBL" id="JAAGVY010000001">
    <property type="protein sequence ID" value="NEN21913.1"/>
    <property type="molecule type" value="Genomic_DNA"/>
</dbReference>
<dbReference type="InterPro" id="IPR006221">
    <property type="entry name" value="TrpG/PapA_dom"/>
</dbReference>
<evidence type="ECO:0000256" key="1">
    <source>
        <dbReference type="ARBA" id="ARBA00022962"/>
    </source>
</evidence>
<evidence type="ECO:0000313" key="4">
    <source>
        <dbReference type="Proteomes" id="UP000486602"/>
    </source>
</evidence>
<dbReference type="PANTHER" id="PTHR43418:SF4">
    <property type="entry name" value="MULTIFUNCTIONAL TRYPTOPHAN BIOSYNTHESIS PROTEIN"/>
    <property type="match status" value="1"/>
</dbReference>
<dbReference type="NCBIfam" id="TIGR00566">
    <property type="entry name" value="trpG_papA"/>
    <property type="match status" value="1"/>
</dbReference>
<reference evidence="3 4" key="1">
    <citation type="submission" date="2020-02" db="EMBL/GenBank/DDBJ databases">
        <title>Out from the shadows clarifying the taxonomy of the family Cryomorphaceae and related taxa by utilizing the GTDB taxonomic framework.</title>
        <authorList>
            <person name="Bowman J.P."/>
        </authorList>
    </citation>
    <scope>NUCLEOTIDE SEQUENCE [LARGE SCALE GENOMIC DNA]</scope>
    <source>
        <strain evidence="3 4">QSSC 1-22</strain>
    </source>
</reference>
<dbReference type="RefSeq" id="WP_163282639.1">
    <property type="nucleotide sequence ID" value="NZ_JAAGVY010000001.1"/>
</dbReference>
<gene>
    <name evidence="3" type="ORF">G3O08_00150</name>
</gene>
<keyword evidence="4" id="KW-1185">Reference proteome</keyword>
<dbReference type="InterPro" id="IPR050472">
    <property type="entry name" value="Anth_synth/Amidotransfase"/>
</dbReference>
<name>A0A7K3WJU0_9FLAO</name>
<dbReference type="AlphaFoldDB" id="A0A7K3WJU0"/>
<dbReference type="InterPro" id="IPR017926">
    <property type="entry name" value="GATASE"/>
</dbReference>
<evidence type="ECO:0000313" key="3">
    <source>
        <dbReference type="EMBL" id="NEN21913.1"/>
    </source>
</evidence>
<organism evidence="3 4">
    <name type="scientific">Cryomorpha ignava</name>
    <dbReference type="NCBI Taxonomy" id="101383"/>
    <lineage>
        <taxon>Bacteria</taxon>
        <taxon>Pseudomonadati</taxon>
        <taxon>Bacteroidota</taxon>
        <taxon>Flavobacteriia</taxon>
        <taxon>Flavobacteriales</taxon>
        <taxon>Cryomorphaceae</taxon>
        <taxon>Cryomorpha</taxon>
    </lineage>
</organism>
<dbReference type="SUPFAM" id="SSF52317">
    <property type="entry name" value="Class I glutamine amidotransferase-like"/>
    <property type="match status" value="1"/>
</dbReference>
<proteinExistence type="predicted"/>
<dbReference type="Gene3D" id="3.40.50.880">
    <property type="match status" value="1"/>
</dbReference>
<dbReference type="Proteomes" id="UP000486602">
    <property type="component" value="Unassembled WGS sequence"/>
</dbReference>
<dbReference type="GO" id="GO:0000162">
    <property type="term" value="P:L-tryptophan biosynthetic process"/>
    <property type="evidence" value="ECO:0007669"/>
    <property type="project" value="TreeGrafter"/>
</dbReference>